<evidence type="ECO:0000256" key="1">
    <source>
        <dbReference type="ARBA" id="ARBA00000085"/>
    </source>
</evidence>
<dbReference type="CDD" id="cd00130">
    <property type="entry name" value="PAS"/>
    <property type="match status" value="1"/>
</dbReference>
<dbReference type="InterPro" id="IPR035965">
    <property type="entry name" value="PAS-like_dom_sf"/>
</dbReference>
<dbReference type="Gene3D" id="3.30.565.10">
    <property type="entry name" value="Histidine kinase-like ATPase, C-terminal domain"/>
    <property type="match status" value="1"/>
</dbReference>
<comment type="caution">
    <text evidence="10">The sequence shown here is derived from an EMBL/GenBank/DDBJ whole genome shotgun (WGS) entry which is preliminary data.</text>
</comment>
<dbReference type="GO" id="GO:0000155">
    <property type="term" value="F:phosphorelay sensor kinase activity"/>
    <property type="evidence" value="ECO:0007669"/>
    <property type="project" value="InterPro"/>
</dbReference>
<dbReference type="InterPro" id="IPR005467">
    <property type="entry name" value="His_kinase_dom"/>
</dbReference>
<dbReference type="CDD" id="cd00075">
    <property type="entry name" value="HATPase"/>
    <property type="match status" value="1"/>
</dbReference>
<dbReference type="Pfam" id="PF02518">
    <property type="entry name" value="HATPase_c"/>
    <property type="match status" value="1"/>
</dbReference>
<dbReference type="EMBL" id="JAOPKA010000001">
    <property type="protein sequence ID" value="MCU4739954.1"/>
    <property type="molecule type" value="Genomic_DNA"/>
</dbReference>
<comment type="catalytic activity">
    <reaction evidence="1">
        <text>ATP + protein L-histidine = ADP + protein N-phospho-L-histidine.</text>
        <dbReference type="EC" id="2.7.13.3"/>
    </reaction>
</comment>
<dbReference type="Gene3D" id="1.10.287.130">
    <property type="match status" value="1"/>
</dbReference>
<dbReference type="PANTHER" id="PTHR43711">
    <property type="entry name" value="TWO-COMPONENT HISTIDINE KINASE"/>
    <property type="match status" value="1"/>
</dbReference>
<feature type="coiled-coil region" evidence="6">
    <location>
        <begin position="114"/>
        <end position="141"/>
    </location>
</feature>
<name>A0AAP3E0E0_9EURY</name>
<keyword evidence="5" id="KW-0902">Two-component regulatory system</keyword>
<evidence type="ECO:0000313" key="10">
    <source>
        <dbReference type="EMBL" id="MCU4739954.1"/>
    </source>
</evidence>
<dbReference type="AlphaFoldDB" id="A0AAP3E0E0"/>
<dbReference type="InterPro" id="IPR000700">
    <property type="entry name" value="PAS-assoc_C"/>
</dbReference>
<dbReference type="Pfam" id="PF08447">
    <property type="entry name" value="PAS_3"/>
    <property type="match status" value="1"/>
</dbReference>
<dbReference type="PROSITE" id="PS50109">
    <property type="entry name" value="HIS_KIN"/>
    <property type="match status" value="1"/>
</dbReference>
<dbReference type="SUPFAM" id="SSF47384">
    <property type="entry name" value="Homodimeric domain of signal transducing histidine kinase"/>
    <property type="match status" value="1"/>
</dbReference>
<dbReference type="InterPro" id="IPR003594">
    <property type="entry name" value="HATPase_dom"/>
</dbReference>
<dbReference type="PROSITE" id="PS50113">
    <property type="entry name" value="PAC"/>
    <property type="match status" value="1"/>
</dbReference>
<keyword evidence="4 10" id="KW-0418">Kinase</keyword>
<evidence type="ECO:0000256" key="4">
    <source>
        <dbReference type="ARBA" id="ARBA00022777"/>
    </source>
</evidence>
<dbReference type="Gene3D" id="3.30.450.20">
    <property type="entry name" value="PAS domain"/>
    <property type="match status" value="1"/>
</dbReference>
<keyword evidence="3" id="KW-0808">Transferase</keyword>
<dbReference type="InterPro" id="IPR000014">
    <property type="entry name" value="PAS"/>
</dbReference>
<organism evidence="10 11">
    <name type="scientific">Natronoglomus mannanivorans</name>
    <dbReference type="NCBI Taxonomy" id="2979990"/>
    <lineage>
        <taxon>Archaea</taxon>
        <taxon>Methanobacteriati</taxon>
        <taxon>Methanobacteriota</taxon>
        <taxon>Stenosarchaea group</taxon>
        <taxon>Halobacteria</taxon>
        <taxon>Halobacteriales</taxon>
        <taxon>Natrialbaceae</taxon>
        <taxon>Natronoglomus</taxon>
    </lineage>
</organism>
<evidence type="ECO:0000256" key="6">
    <source>
        <dbReference type="SAM" id="Coils"/>
    </source>
</evidence>
<dbReference type="InterPro" id="IPR036890">
    <property type="entry name" value="HATPase_C_sf"/>
</dbReference>
<proteinExistence type="predicted"/>
<evidence type="ECO:0000313" key="11">
    <source>
        <dbReference type="Proteomes" id="UP001321018"/>
    </source>
</evidence>
<dbReference type="PANTHER" id="PTHR43711:SF1">
    <property type="entry name" value="HISTIDINE KINASE 1"/>
    <property type="match status" value="1"/>
</dbReference>
<protein>
    <recommendedName>
        <fullName evidence="2">histidine kinase</fullName>
        <ecNumber evidence="2">2.7.13.3</ecNumber>
    </recommendedName>
</protein>
<evidence type="ECO:0000259" key="8">
    <source>
        <dbReference type="PROSITE" id="PS50112"/>
    </source>
</evidence>
<dbReference type="InterPro" id="IPR050736">
    <property type="entry name" value="Sensor_HK_Regulatory"/>
</dbReference>
<dbReference type="NCBIfam" id="TIGR00229">
    <property type="entry name" value="sensory_box"/>
    <property type="match status" value="1"/>
</dbReference>
<evidence type="ECO:0000259" key="7">
    <source>
        <dbReference type="PROSITE" id="PS50109"/>
    </source>
</evidence>
<keyword evidence="6" id="KW-0175">Coiled coil</keyword>
<dbReference type="SMART" id="SM00388">
    <property type="entry name" value="HisKA"/>
    <property type="match status" value="1"/>
</dbReference>
<dbReference type="Pfam" id="PF00512">
    <property type="entry name" value="HisKA"/>
    <property type="match status" value="1"/>
</dbReference>
<dbReference type="Proteomes" id="UP001321018">
    <property type="component" value="Unassembled WGS sequence"/>
</dbReference>
<dbReference type="InterPro" id="IPR036097">
    <property type="entry name" value="HisK_dim/P_sf"/>
</dbReference>
<evidence type="ECO:0000256" key="2">
    <source>
        <dbReference type="ARBA" id="ARBA00012438"/>
    </source>
</evidence>
<dbReference type="SMART" id="SM00387">
    <property type="entry name" value="HATPase_c"/>
    <property type="match status" value="1"/>
</dbReference>
<dbReference type="InterPro" id="IPR003661">
    <property type="entry name" value="HisK_dim/P_dom"/>
</dbReference>
<feature type="domain" description="Histidine kinase" evidence="7">
    <location>
        <begin position="141"/>
        <end position="359"/>
    </location>
</feature>
<dbReference type="CDD" id="cd00082">
    <property type="entry name" value="HisKA"/>
    <property type="match status" value="1"/>
</dbReference>
<dbReference type="SUPFAM" id="SSF55785">
    <property type="entry name" value="PYP-like sensor domain (PAS domain)"/>
    <property type="match status" value="1"/>
</dbReference>
<gene>
    <name evidence="10" type="ORF">OB960_00875</name>
</gene>
<evidence type="ECO:0000256" key="5">
    <source>
        <dbReference type="ARBA" id="ARBA00023012"/>
    </source>
</evidence>
<dbReference type="PROSITE" id="PS50112">
    <property type="entry name" value="PAS"/>
    <property type="match status" value="1"/>
</dbReference>
<dbReference type="SUPFAM" id="SSF55874">
    <property type="entry name" value="ATPase domain of HSP90 chaperone/DNA topoisomerase II/histidine kinase"/>
    <property type="match status" value="1"/>
</dbReference>
<feature type="domain" description="PAS" evidence="8">
    <location>
        <begin position="5"/>
        <end position="75"/>
    </location>
</feature>
<sequence length="359" mass="40440">MEFDTVEEYQTVVQCSADLIAVADENGVFLHYSPSVTRILGYEPDDLLGNSAFSYIHPHDRAEVYTLYREMVEDPEIVTQRAEFRFRTADDDWVWLEAHGSNRTESPIDGYVINAREITERKELERELQREKQQVQQFVSIIAHDLRNPLTIAKEYLDTARSNGAPSLLDVVDEELERMERIVANTLSTTQVDLVDQETGFVSLAAVTESVWEDLPTELAELTIARDLQIRADEQQLRLLFENLFRNSLEHGSTHRVRSDDGSEGGQIVHVEVGSLTGPSTDDRDDGDVSGFYVTDDGPGIPKNRRENVFEAGYTTDPEKTGLGLAIVRAVAIAHRWTCVVAESDREGARFEFTGIETA</sequence>
<feature type="domain" description="PAC" evidence="9">
    <location>
        <begin position="80"/>
        <end position="130"/>
    </location>
</feature>
<evidence type="ECO:0000256" key="3">
    <source>
        <dbReference type="ARBA" id="ARBA00022679"/>
    </source>
</evidence>
<dbReference type="EC" id="2.7.13.3" evidence="2"/>
<reference evidence="10" key="1">
    <citation type="submission" date="2022-09" db="EMBL/GenBank/DDBJ databases">
        <title>Enrichment on poylsaccharides allowed isolation of novel metabolic and taxonomic groups of Haloarchaea.</title>
        <authorList>
            <person name="Sorokin D.Y."/>
            <person name="Elcheninov A.G."/>
            <person name="Khizhniak T.V."/>
            <person name="Kolganova T.V."/>
            <person name="Kublanov I.V."/>
        </authorList>
    </citation>
    <scope>NUCLEOTIDE SEQUENCE</scope>
    <source>
        <strain evidence="10">AArc-xg1-1</strain>
    </source>
</reference>
<dbReference type="SMART" id="SM00091">
    <property type="entry name" value="PAS"/>
    <property type="match status" value="1"/>
</dbReference>
<accession>A0AAP3E0E0</accession>
<dbReference type="InterPro" id="IPR013655">
    <property type="entry name" value="PAS_fold_3"/>
</dbReference>
<evidence type="ECO:0000259" key="9">
    <source>
        <dbReference type="PROSITE" id="PS50113"/>
    </source>
</evidence>
<dbReference type="RefSeq" id="WP_338001813.1">
    <property type="nucleotide sequence ID" value="NZ_JAOPKA010000001.1"/>
</dbReference>